<feature type="signal peptide" evidence="1">
    <location>
        <begin position="1"/>
        <end position="22"/>
    </location>
</feature>
<evidence type="ECO:0000313" key="2">
    <source>
        <dbReference type="EMBL" id="PSF04900.1"/>
    </source>
</evidence>
<evidence type="ECO:0000313" key="3">
    <source>
        <dbReference type="Proteomes" id="UP000239866"/>
    </source>
</evidence>
<evidence type="ECO:0008006" key="4">
    <source>
        <dbReference type="Google" id="ProtNLM"/>
    </source>
</evidence>
<keyword evidence="1" id="KW-0732">Signal</keyword>
<sequence length="362" mass="40409">MQVPAKARSVSVFFKHSAIALAMAGAVTGCSLLEDRSQRYVSAPEGRPVEVPEGADSSRLGQVMPIRSIRTDDNRSLYPAAIPPPPDMTSDILDKNYVVEELDGRLWLLVNEVPGRLWPVVSAWMNESGLGIAYDSPQLGILQSELANFSKRSRELLGMPDVAFSAESKVVLQVRLAPGIRRKTTELRVNIVELEVAPGELLVWDDSADAVRQQTQRELLATLGEFLKQREDSKSFSRAASGMVTKPLVRLLSEDEEPAEIVVDLDYGRTWAEVNRSLEEAGVAVLDLNRSEGWLQVDFRTEDERNPGWFSWFRDSKKVLHTHTVNLQRKDGAVHIKAPQQSAYTGDRSEAQLLTSLFEHLY</sequence>
<organism evidence="2 3">
    <name type="scientific">Marinobacter fuscus</name>
    <dbReference type="NCBI Taxonomy" id="2109942"/>
    <lineage>
        <taxon>Bacteria</taxon>
        <taxon>Pseudomonadati</taxon>
        <taxon>Pseudomonadota</taxon>
        <taxon>Gammaproteobacteria</taxon>
        <taxon>Pseudomonadales</taxon>
        <taxon>Marinobacteraceae</taxon>
        <taxon>Marinobacter</taxon>
    </lineage>
</organism>
<evidence type="ECO:0000256" key="1">
    <source>
        <dbReference type="SAM" id="SignalP"/>
    </source>
</evidence>
<dbReference type="Gene3D" id="3.30.310.170">
    <property type="entry name" value="Outer membrane protein assembly factor BamC"/>
    <property type="match status" value="1"/>
</dbReference>
<feature type="chain" id="PRO_5015419673" description="Outer membrane protein assembly factor BamC" evidence="1">
    <location>
        <begin position="23"/>
        <end position="362"/>
    </location>
</feature>
<dbReference type="RefSeq" id="WP_106765301.1">
    <property type="nucleotide sequence ID" value="NZ_PXNP01000109.1"/>
</dbReference>
<name>A0A2T1K4A5_9GAMM</name>
<dbReference type="InterPro" id="IPR042268">
    <property type="entry name" value="BamC_C"/>
</dbReference>
<comment type="caution">
    <text evidence="2">The sequence shown here is derived from an EMBL/GenBank/DDBJ whole genome shotgun (WGS) entry which is preliminary data.</text>
</comment>
<dbReference type="Pfam" id="PF06804">
    <property type="entry name" value="Lipoprotein_18"/>
    <property type="match status" value="1"/>
</dbReference>
<keyword evidence="3" id="KW-1185">Reference proteome</keyword>
<proteinExistence type="predicted"/>
<dbReference type="PROSITE" id="PS51257">
    <property type="entry name" value="PROKAR_LIPOPROTEIN"/>
    <property type="match status" value="1"/>
</dbReference>
<protein>
    <recommendedName>
        <fullName evidence="4">Outer membrane protein assembly factor BamC</fullName>
    </recommendedName>
</protein>
<gene>
    <name evidence="2" type="ORF">C7H09_17925</name>
</gene>
<dbReference type="AlphaFoldDB" id="A0A2T1K4A5"/>
<accession>A0A2T1K4A5</accession>
<dbReference type="InterPro" id="IPR010653">
    <property type="entry name" value="NlpB/DapX"/>
</dbReference>
<dbReference type="OrthoDB" id="6199301at2"/>
<dbReference type="EMBL" id="PXNP01000109">
    <property type="protein sequence ID" value="PSF04900.1"/>
    <property type="molecule type" value="Genomic_DNA"/>
</dbReference>
<dbReference type="Proteomes" id="UP000239866">
    <property type="component" value="Unassembled WGS sequence"/>
</dbReference>
<reference evidence="2 3" key="1">
    <citation type="submission" date="2018-03" db="EMBL/GenBank/DDBJ databases">
        <title>Marinobacter brunus sp. nov., a marine bacterium of Gamma-proteobacteria isolated from the surface seawater of the South China Sea.</title>
        <authorList>
            <person name="Cheng H."/>
            <person name="Wu Y.-H."/>
            <person name="Xamxidin M."/>
            <person name="Xu X.-W."/>
        </authorList>
    </citation>
    <scope>NUCLEOTIDE SEQUENCE [LARGE SCALE GENOMIC DNA]</scope>
    <source>
        <strain evidence="2 3">NH169-3</strain>
    </source>
</reference>